<comment type="subcellular location">
    <subcellularLocation>
        <location evidence="4">Nucleus</location>
    </subcellularLocation>
</comment>
<dbReference type="Pfam" id="PF03479">
    <property type="entry name" value="PCC"/>
    <property type="match status" value="1"/>
</dbReference>
<keyword evidence="6" id="KW-0472">Membrane</keyword>
<organism evidence="8 9">
    <name type="scientific">Helianthus annuus</name>
    <name type="common">Common sunflower</name>
    <dbReference type="NCBI Taxonomy" id="4232"/>
    <lineage>
        <taxon>Eukaryota</taxon>
        <taxon>Viridiplantae</taxon>
        <taxon>Streptophyta</taxon>
        <taxon>Embryophyta</taxon>
        <taxon>Tracheophyta</taxon>
        <taxon>Spermatophyta</taxon>
        <taxon>Magnoliopsida</taxon>
        <taxon>eudicotyledons</taxon>
        <taxon>Gunneridae</taxon>
        <taxon>Pentapetalae</taxon>
        <taxon>asterids</taxon>
        <taxon>campanulids</taxon>
        <taxon>Asterales</taxon>
        <taxon>Asteraceae</taxon>
        <taxon>Asteroideae</taxon>
        <taxon>Heliantheae alliance</taxon>
        <taxon>Heliantheae</taxon>
        <taxon>Helianthus</taxon>
    </lineage>
</organism>
<comment type="domain">
    <text evidence="4">The PPC domain mediates interactions between AHL proteins.</text>
</comment>
<dbReference type="EMBL" id="CM007893">
    <property type="protein sequence ID" value="OTG29451.1"/>
    <property type="molecule type" value="Genomic_DNA"/>
</dbReference>
<feature type="domain" description="PPC" evidence="7">
    <location>
        <begin position="193"/>
        <end position="336"/>
    </location>
</feature>
<evidence type="ECO:0000256" key="4">
    <source>
        <dbReference type="RuleBase" id="RU367031"/>
    </source>
</evidence>
<evidence type="ECO:0000256" key="2">
    <source>
        <dbReference type="ARBA" id="ARBA00023125"/>
    </source>
</evidence>
<dbReference type="PANTHER" id="PTHR31500:SF112">
    <property type="entry name" value="AT-HOOK MOTIF NUCLEAR-LOCALIZED PROTEIN"/>
    <property type="match status" value="1"/>
</dbReference>
<dbReference type="Proteomes" id="UP000215914">
    <property type="component" value="Chromosome 4"/>
</dbReference>
<keyword evidence="6" id="KW-1133">Transmembrane helix</keyword>
<protein>
    <recommendedName>
        <fullName evidence="4">AT-hook motif nuclear-localized protein</fullName>
    </recommendedName>
</protein>
<keyword evidence="2 4" id="KW-0238">DNA-binding</keyword>
<evidence type="ECO:0000256" key="1">
    <source>
        <dbReference type="ARBA" id="ARBA00023015"/>
    </source>
</evidence>
<evidence type="ECO:0000256" key="6">
    <source>
        <dbReference type="SAM" id="Phobius"/>
    </source>
</evidence>
<accession>A0A251V4B1</accession>
<reference evidence="9" key="1">
    <citation type="journal article" date="2017" name="Nature">
        <title>The sunflower genome provides insights into oil metabolism, flowering and Asterid evolution.</title>
        <authorList>
            <person name="Badouin H."/>
            <person name="Gouzy J."/>
            <person name="Grassa C.J."/>
            <person name="Murat F."/>
            <person name="Staton S.E."/>
            <person name="Cottret L."/>
            <person name="Lelandais-Briere C."/>
            <person name="Owens G.L."/>
            <person name="Carrere S."/>
            <person name="Mayjonade B."/>
            <person name="Legrand L."/>
            <person name="Gill N."/>
            <person name="Kane N.C."/>
            <person name="Bowers J.E."/>
            <person name="Hubner S."/>
            <person name="Bellec A."/>
            <person name="Berard A."/>
            <person name="Berges H."/>
            <person name="Blanchet N."/>
            <person name="Boniface M.C."/>
            <person name="Brunel D."/>
            <person name="Catrice O."/>
            <person name="Chaidir N."/>
            <person name="Claudel C."/>
            <person name="Donnadieu C."/>
            <person name="Faraut T."/>
            <person name="Fievet G."/>
            <person name="Helmstetter N."/>
            <person name="King M."/>
            <person name="Knapp S.J."/>
            <person name="Lai Z."/>
            <person name="Le Paslier M.C."/>
            <person name="Lippi Y."/>
            <person name="Lorenzon L."/>
            <person name="Mandel J.R."/>
            <person name="Marage G."/>
            <person name="Marchand G."/>
            <person name="Marquand E."/>
            <person name="Bret-Mestries E."/>
            <person name="Morien E."/>
            <person name="Nambeesan S."/>
            <person name="Nguyen T."/>
            <person name="Pegot-Espagnet P."/>
            <person name="Pouilly N."/>
            <person name="Raftis F."/>
            <person name="Sallet E."/>
            <person name="Schiex T."/>
            <person name="Thomas J."/>
            <person name="Vandecasteele C."/>
            <person name="Vares D."/>
            <person name="Vear F."/>
            <person name="Vautrin S."/>
            <person name="Crespi M."/>
            <person name="Mangin B."/>
            <person name="Burke J.M."/>
            <person name="Salse J."/>
            <person name="Munos S."/>
            <person name="Vincourt P."/>
            <person name="Rieseberg L.H."/>
            <person name="Langlade N.B."/>
        </authorList>
    </citation>
    <scope>NUCLEOTIDE SEQUENCE [LARGE SCALE GENOMIC DNA]</scope>
    <source>
        <strain evidence="9">cv. SF193</strain>
    </source>
</reference>
<dbReference type="PANTHER" id="PTHR31500">
    <property type="entry name" value="AT-HOOK MOTIF NUCLEAR-LOCALIZED PROTEIN 9"/>
    <property type="match status" value="1"/>
</dbReference>
<keyword evidence="6" id="KW-0812">Transmembrane</keyword>
<gene>
    <name evidence="8" type="ORF">HannXRQ_Chr04g0122411</name>
</gene>
<dbReference type="InterPro" id="IPR039605">
    <property type="entry name" value="AHL"/>
</dbReference>
<evidence type="ECO:0000259" key="7">
    <source>
        <dbReference type="PROSITE" id="PS51742"/>
    </source>
</evidence>
<dbReference type="SUPFAM" id="SSF117856">
    <property type="entry name" value="AF0104/ALDC/Ptd012-like"/>
    <property type="match status" value="1"/>
</dbReference>
<dbReference type="GO" id="GO:0003680">
    <property type="term" value="F:minor groove of adenine-thymine-rich DNA binding"/>
    <property type="evidence" value="ECO:0007669"/>
    <property type="project" value="UniProtKB-UniRule"/>
</dbReference>
<keyword evidence="1 4" id="KW-0805">Transcription regulation</keyword>
<dbReference type="AlphaFoldDB" id="A0A251V4B1"/>
<evidence type="ECO:0000256" key="5">
    <source>
        <dbReference type="SAM" id="MobiDB-lite"/>
    </source>
</evidence>
<evidence type="ECO:0000313" key="9">
    <source>
        <dbReference type="Proteomes" id="UP000215914"/>
    </source>
</evidence>
<proteinExistence type="predicted"/>
<feature type="transmembrane region" description="Helical" evidence="6">
    <location>
        <begin position="6"/>
        <end position="31"/>
    </location>
</feature>
<dbReference type="Gene3D" id="3.30.1330.80">
    <property type="entry name" value="Hypothetical protein, similar to alpha- acetolactate decarboxylase, domain 2"/>
    <property type="match status" value="1"/>
</dbReference>
<keyword evidence="4" id="KW-0539">Nucleus</keyword>
<dbReference type="GO" id="GO:0005634">
    <property type="term" value="C:nucleus"/>
    <property type="evidence" value="ECO:0007669"/>
    <property type="project" value="UniProtKB-SubCell"/>
</dbReference>
<feature type="compositionally biased region" description="Basic residues" evidence="5">
    <location>
        <begin position="103"/>
        <end position="112"/>
    </location>
</feature>
<dbReference type="PROSITE" id="PS51742">
    <property type="entry name" value="PPC"/>
    <property type="match status" value="1"/>
</dbReference>
<keyword evidence="9" id="KW-1185">Reference proteome</keyword>
<name>A0A251V4B1_HELAN</name>
<evidence type="ECO:0000256" key="3">
    <source>
        <dbReference type="ARBA" id="ARBA00023163"/>
    </source>
</evidence>
<sequence length="399" mass="42864">MFYLIVYYIIDAPVKIFTVVSFLGFSVFFLLRQPLKFPHFHRKHLPDLKRFWQKLLSENMRPAVETLAPDAPSSYQLAPRTDNSTLLIGPPGFSPPMGGGSLVKKKRGRPRKYGPDGVVAGSGGETGRTLSPIPISAAGPPISGGYSEIKFGDSEGSGGSLFGEKKKVKMSSVETKSKHGYGSKDLGDRIASGGSFTPHMVTVNPGQDVTSKIISFTKDGPRSVCILSAIGVISHVTLRHASSSVGTVTYEGRFEILSLSGSFTPGEFGGLSSCETKMSITLSSPDGRVVGGQLGGVLTAAGPVQVVVASFLPHIGSPIEPKPKKQKPIIKSLTPTLPLTESRADVDYQNLNEHARVSPKAEYPNSTPTHNFQLENRTTVSVHDWRRAVTDMNVSLNED</sequence>
<dbReference type="InParanoid" id="A0A251V4B1"/>
<dbReference type="CDD" id="cd11378">
    <property type="entry name" value="DUF296"/>
    <property type="match status" value="1"/>
</dbReference>
<evidence type="ECO:0000313" key="8">
    <source>
        <dbReference type="EMBL" id="OTG29451.1"/>
    </source>
</evidence>
<keyword evidence="3 4" id="KW-0804">Transcription</keyword>
<dbReference type="InterPro" id="IPR005175">
    <property type="entry name" value="PPC_dom"/>
</dbReference>
<feature type="region of interest" description="Disordered" evidence="5">
    <location>
        <begin position="98"/>
        <end position="135"/>
    </location>
</feature>
<comment type="function">
    <text evidence="4">Transcription factor that specifically binds AT-rich DNA sequences related to the nuclear matrix attachment regions (MARs).</text>
</comment>